<reference evidence="1" key="1">
    <citation type="submission" date="2019-08" db="EMBL/GenBank/DDBJ databases">
        <authorList>
            <person name="Kucharzyk K."/>
            <person name="Murdoch R.W."/>
            <person name="Higgins S."/>
            <person name="Loffler F."/>
        </authorList>
    </citation>
    <scope>NUCLEOTIDE SEQUENCE</scope>
</reference>
<comment type="caution">
    <text evidence="1">The sequence shown here is derived from an EMBL/GenBank/DDBJ whole genome shotgun (WGS) entry which is preliminary data.</text>
</comment>
<evidence type="ECO:0000313" key="1">
    <source>
        <dbReference type="EMBL" id="MPN37199.1"/>
    </source>
</evidence>
<sequence>MWKNFLFGLVTTKYPKGKERNELFKNHKSVGMGGLLAEETACYALKDIVRERKAFS</sequence>
<name>A0A645HGA1_9ZZZZ</name>
<dbReference type="AlphaFoldDB" id="A0A645HGA1"/>
<organism evidence="1">
    <name type="scientific">bioreactor metagenome</name>
    <dbReference type="NCBI Taxonomy" id="1076179"/>
    <lineage>
        <taxon>unclassified sequences</taxon>
        <taxon>metagenomes</taxon>
        <taxon>ecological metagenomes</taxon>
    </lineage>
</organism>
<proteinExistence type="predicted"/>
<accession>A0A645HGA1</accession>
<dbReference type="EMBL" id="VSSQ01091711">
    <property type="protein sequence ID" value="MPN37199.1"/>
    <property type="molecule type" value="Genomic_DNA"/>
</dbReference>
<protein>
    <submittedName>
        <fullName evidence="1">Uncharacterized protein</fullName>
    </submittedName>
</protein>
<gene>
    <name evidence="1" type="ORF">SDC9_184715</name>
</gene>